<dbReference type="InterPro" id="IPR038516">
    <property type="entry name" value="AAR2_N_sf"/>
</dbReference>
<sequence length="406" mass="45818">MSEVFILELLDILSSINIASEGASSVQTDPAVVDRLLTQGATLVFLDVPPGTEFGLDMSTNVVGDKFRGVKMIPAGLHFIHYSAVSKAGTPAPRTGFFHYFEKGEMLVRKWDKAAEDVSPEPVSQEEVACLRSNLRGDLDQFLAVYAYTEWRRWISLTKHVTREVLERLQPESCCIYSATPFEPLNFCSRRGADLASIDSQGGGGEDIRLSDKVKELLELKEVPECRIRYTEIPKRRHPSNVTPAEITKHGMDSSYILESLLACWPHKEDLLGELQFVFVCFLVGHVYPCFEQWQKLVRVFCTSCEAIDQHPDLFSDLISVLHFQLREVPCDFFVDVVSRKNFLTEALASLFRNIAESSLPDNTPTTLKMKASRFKISLTKLMGWSFDEEVPEDDRPVVVELPSND</sequence>
<dbReference type="CDD" id="cd13778">
    <property type="entry name" value="Aar2_C"/>
    <property type="match status" value="1"/>
</dbReference>
<keyword evidence="6" id="KW-0508">mRNA splicing</keyword>
<dbReference type="Pfam" id="PF20981">
    <property type="entry name" value="AAR2_1st"/>
    <property type="match status" value="1"/>
</dbReference>
<dbReference type="CDD" id="cd13777">
    <property type="entry name" value="Aar2_N"/>
    <property type="match status" value="1"/>
</dbReference>
<keyword evidence="4" id="KW-0507">mRNA processing</keyword>
<evidence type="ECO:0000259" key="10">
    <source>
        <dbReference type="Pfam" id="PF20981"/>
    </source>
</evidence>
<dbReference type="GO" id="GO:0000244">
    <property type="term" value="P:spliceosomal tri-snRNP complex assembly"/>
    <property type="evidence" value="ECO:0007669"/>
    <property type="project" value="TreeGrafter"/>
</dbReference>
<evidence type="ECO:0000256" key="1">
    <source>
        <dbReference type="ARBA" id="ARBA00003708"/>
    </source>
</evidence>
<dbReference type="PANTHER" id="PTHR12689:SF4">
    <property type="entry name" value="PROTEIN AAR2 HOMOLOG"/>
    <property type="match status" value="1"/>
</dbReference>
<dbReference type="AlphaFoldDB" id="A0AAQ4DUL8"/>
<dbReference type="GO" id="GO:0005681">
    <property type="term" value="C:spliceosomal complex"/>
    <property type="evidence" value="ECO:0007669"/>
    <property type="project" value="UniProtKB-KW"/>
</dbReference>
<protein>
    <recommendedName>
        <fullName evidence="3">Protein AAR2 homolog</fullName>
    </recommendedName>
    <alternativeName>
        <fullName evidence="7">AAR2 splicing factor homolog</fullName>
    </alternativeName>
</protein>
<dbReference type="Gene3D" id="1.25.40.550">
    <property type="entry name" value="Aar2, C-terminal domain-like"/>
    <property type="match status" value="1"/>
</dbReference>
<feature type="domain" description="AAR2 C-terminal" evidence="9">
    <location>
        <begin position="230"/>
        <end position="388"/>
    </location>
</feature>
<proteinExistence type="inferred from homology"/>
<comment type="subunit">
    <text evidence="8">Interacts with PRPF8 (via RNase H homology domain). Component of a U5 snRNP complex that contains PRPF8.</text>
</comment>
<comment type="caution">
    <text evidence="11">The sequence shown here is derived from an EMBL/GenBank/DDBJ whole genome shotgun (WGS) entry which is preliminary data.</text>
</comment>
<dbReference type="PANTHER" id="PTHR12689">
    <property type="entry name" value="A1 CISTRON SPLICING FACTOR AAR2-RELATED"/>
    <property type="match status" value="1"/>
</dbReference>
<comment type="function">
    <text evidence="1">Component of the U5 snRNP complex that is required for spliceosome assembly and for pre-mRNA splicing.</text>
</comment>
<dbReference type="InterPro" id="IPR033647">
    <property type="entry name" value="Aar2_N"/>
</dbReference>
<evidence type="ECO:0000313" key="11">
    <source>
        <dbReference type="EMBL" id="KAK8766158.1"/>
    </source>
</evidence>
<dbReference type="InterPro" id="IPR007946">
    <property type="entry name" value="AAR2"/>
</dbReference>
<dbReference type="Pfam" id="PF05282">
    <property type="entry name" value="AAR2"/>
    <property type="match status" value="1"/>
</dbReference>
<dbReference type="FunFam" id="2.60.34.20:FF:000001">
    <property type="entry name" value="protein AAR2 homolog"/>
    <property type="match status" value="1"/>
</dbReference>
<dbReference type="FunFam" id="1.25.40.550:FF:000001">
    <property type="entry name" value="AAR2 splicing factor homolog"/>
    <property type="match status" value="1"/>
</dbReference>
<reference evidence="11 12" key="1">
    <citation type="journal article" date="2023" name="Arcadia Sci">
        <title>De novo assembly of a long-read Amblyomma americanum tick genome.</title>
        <authorList>
            <person name="Chou S."/>
            <person name="Poskanzer K.E."/>
            <person name="Rollins M."/>
            <person name="Thuy-Boun P.S."/>
        </authorList>
    </citation>
    <scope>NUCLEOTIDE SEQUENCE [LARGE SCALE GENOMIC DNA]</scope>
    <source>
        <strain evidence="11">F_SG_1</strain>
        <tissue evidence="11">Salivary glands</tissue>
    </source>
</reference>
<evidence type="ECO:0000259" key="9">
    <source>
        <dbReference type="Pfam" id="PF05282"/>
    </source>
</evidence>
<dbReference type="Proteomes" id="UP001321473">
    <property type="component" value="Unassembled WGS sequence"/>
</dbReference>
<evidence type="ECO:0000256" key="2">
    <source>
        <dbReference type="ARBA" id="ARBA00006281"/>
    </source>
</evidence>
<evidence type="ECO:0000256" key="8">
    <source>
        <dbReference type="ARBA" id="ARBA00047009"/>
    </source>
</evidence>
<evidence type="ECO:0000256" key="4">
    <source>
        <dbReference type="ARBA" id="ARBA00022664"/>
    </source>
</evidence>
<name>A0AAQ4DUL8_AMBAM</name>
<gene>
    <name evidence="11" type="ORF">V5799_007061</name>
</gene>
<dbReference type="EMBL" id="JARKHS020026627">
    <property type="protein sequence ID" value="KAK8766158.1"/>
    <property type="molecule type" value="Genomic_DNA"/>
</dbReference>
<evidence type="ECO:0000256" key="5">
    <source>
        <dbReference type="ARBA" id="ARBA00022728"/>
    </source>
</evidence>
<organism evidence="11 12">
    <name type="scientific">Amblyomma americanum</name>
    <name type="common">Lone star tick</name>
    <dbReference type="NCBI Taxonomy" id="6943"/>
    <lineage>
        <taxon>Eukaryota</taxon>
        <taxon>Metazoa</taxon>
        <taxon>Ecdysozoa</taxon>
        <taxon>Arthropoda</taxon>
        <taxon>Chelicerata</taxon>
        <taxon>Arachnida</taxon>
        <taxon>Acari</taxon>
        <taxon>Parasitiformes</taxon>
        <taxon>Ixodida</taxon>
        <taxon>Ixodoidea</taxon>
        <taxon>Ixodidae</taxon>
        <taxon>Amblyomminae</taxon>
        <taxon>Amblyomma</taxon>
    </lineage>
</organism>
<dbReference type="InterPro" id="IPR038514">
    <property type="entry name" value="AAR2_C_sf"/>
</dbReference>
<dbReference type="InterPro" id="IPR033648">
    <property type="entry name" value="AAR2_C"/>
</dbReference>
<evidence type="ECO:0000256" key="6">
    <source>
        <dbReference type="ARBA" id="ARBA00023187"/>
    </source>
</evidence>
<keyword evidence="12" id="KW-1185">Reference proteome</keyword>
<feature type="domain" description="AAR2 N-terminal" evidence="10">
    <location>
        <begin position="39"/>
        <end position="171"/>
    </location>
</feature>
<comment type="similarity">
    <text evidence="2">Belongs to the AAR2 family.</text>
</comment>
<dbReference type="Gene3D" id="2.60.34.20">
    <property type="match status" value="1"/>
</dbReference>
<accession>A0AAQ4DUL8</accession>
<evidence type="ECO:0000313" key="12">
    <source>
        <dbReference type="Proteomes" id="UP001321473"/>
    </source>
</evidence>
<evidence type="ECO:0000256" key="3">
    <source>
        <dbReference type="ARBA" id="ARBA00016372"/>
    </source>
</evidence>
<evidence type="ECO:0000256" key="7">
    <source>
        <dbReference type="ARBA" id="ARBA00030625"/>
    </source>
</evidence>
<keyword evidence="5" id="KW-0747">Spliceosome</keyword>